<feature type="region of interest" description="Disordered" evidence="1">
    <location>
        <begin position="262"/>
        <end position="300"/>
    </location>
</feature>
<protein>
    <submittedName>
        <fullName evidence="2">Uncharacterized protein</fullName>
    </submittedName>
</protein>
<evidence type="ECO:0000256" key="1">
    <source>
        <dbReference type="SAM" id="MobiDB-lite"/>
    </source>
</evidence>
<dbReference type="Proteomes" id="UP000622890">
    <property type="component" value="Unassembled WGS sequence"/>
</dbReference>
<evidence type="ECO:0000313" key="3">
    <source>
        <dbReference type="Proteomes" id="UP000622890"/>
    </source>
</evidence>
<organism evidence="2 3">
    <name type="scientific">Noviherbaspirillum pedocola</name>
    <dbReference type="NCBI Taxonomy" id="2801341"/>
    <lineage>
        <taxon>Bacteria</taxon>
        <taxon>Pseudomonadati</taxon>
        <taxon>Pseudomonadota</taxon>
        <taxon>Betaproteobacteria</taxon>
        <taxon>Burkholderiales</taxon>
        <taxon>Oxalobacteraceae</taxon>
        <taxon>Noviherbaspirillum</taxon>
    </lineage>
</organism>
<feature type="compositionally biased region" description="Polar residues" evidence="1">
    <location>
        <begin position="187"/>
        <end position="225"/>
    </location>
</feature>
<accession>A0A934T026</accession>
<dbReference type="RefSeq" id="WP_200597755.1">
    <property type="nucleotide sequence ID" value="NZ_JAEPBG010000022.1"/>
</dbReference>
<feature type="compositionally biased region" description="Basic and acidic residues" evidence="1">
    <location>
        <begin position="290"/>
        <end position="300"/>
    </location>
</feature>
<proteinExistence type="predicted"/>
<name>A0A934T026_9BURK</name>
<feature type="compositionally biased region" description="Basic residues" evidence="1">
    <location>
        <begin position="447"/>
        <end position="459"/>
    </location>
</feature>
<sequence length="459" mass="51092">MPTDITTSVHASPIKWTDDEWNKIAVQLYQLKGAHALASEGVNDIKAKDVFEAQNILPAERRRKQISIAQGFQQIRTRLRGLFERGQQENLFPAAAPMPTEASGRGTTPAVGQALSDVPVEESHSFHTANRDLFAEGQAASKEVSDEVGNAYTPEENRAPDVRRIQEAKASRSWKAMGQRAEDAPRSGSNALNTSARVRENVNSYTSVDDHGNQSTRRASQSGSSLAELARPFVAMVCEEFARALVQTFSGQEVFSNLTSRLQPAERGAPRHFGQVRSQRNAQRPSNDSQSRRTNDDPRVGRIDAIETEDHEDSFPAEVQPLFDPKLPPSANSDFKPMIGLVATRDHEYEDLQLLYPQLRFSIVPAEDIHGPEVFQNCQRVIGLKEEVPRVTEELLKRALGYRYVWLRGGVDRVREQLDAWLANPSSMQTGPRSAGPRGDKISRQGNGKKRAKWPPRVA</sequence>
<gene>
    <name evidence="2" type="ORF">JJB74_28030</name>
</gene>
<evidence type="ECO:0000313" key="2">
    <source>
        <dbReference type="EMBL" id="MBK4738485.1"/>
    </source>
</evidence>
<feature type="compositionally biased region" description="Polar residues" evidence="1">
    <location>
        <begin position="276"/>
        <end position="289"/>
    </location>
</feature>
<dbReference type="AlphaFoldDB" id="A0A934T026"/>
<dbReference type="EMBL" id="JAEPBG010000022">
    <property type="protein sequence ID" value="MBK4738485.1"/>
    <property type="molecule type" value="Genomic_DNA"/>
</dbReference>
<keyword evidence="3" id="KW-1185">Reference proteome</keyword>
<feature type="region of interest" description="Disordered" evidence="1">
    <location>
        <begin position="169"/>
        <end position="225"/>
    </location>
</feature>
<comment type="caution">
    <text evidence="2">The sequence shown here is derived from an EMBL/GenBank/DDBJ whole genome shotgun (WGS) entry which is preliminary data.</text>
</comment>
<feature type="region of interest" description="Disordered" evidence="1">
    <location>
        <begin position="425"/>
        <end position="459"/>
    </location>
</feature>
<reference evidence="2" key="1">
    <citation type="submission" date="2021-01" db="EMBL/GenBank/DDBJ databases">
        <title>Genome sequence of strain Noviherbaspirillum sp. DKR-6.</title>
        <authorList>
            <person name="Chaudhary D.K."/>
        </authorList>
    </citation>
    <scope>NUCLEOTIDE SEQUENCE</scope>
    <source>
        <strain evidence="2">DKR-6</strain>
    </source>
</reference>